<evidence type="ECO:0000256" key="2">
    <source>
        <dbReference type="ARBA" id="ARBA00031612"/>
    </source>
</evidence>
<dbReference type="InterPro" id="IPR036754">
    <property type="entry name" value="YbaK/aa-tRNA-synt-asso_dom_sf"/>
</dbReference>
<evidence type="ECO:0000313" key="5">
    <source>
        <dbReference type="Proteomes" id="UP001195483"/>
    </source>
</evidence>
<reference evidence="4" key="3">
    <citation type="submission" date="2023-05" db="EMBL/GenBank/DDBJ databases">
        <authorList>
            <person name="Smith C.H."/>
        </authorList>
    </citation>
    <scope>NUCLEOTIDE SEQUENCE</scope>
    <source>
        <strain evidence="4">CHS0354</strain>
        <tissue evidence="4">Mantle</tissue>
    </source>
</reference>
<dbReference type="Pfam" id="PF04073">
    <property type="entry name" value="tRNA_edit"/>
    <property type="match status" value="1"/>
</dbReference>
<dbReference type="AlphaFoldDB" id="A0AAE0SGY9"/>
<organism evidence="4 5">
    <name type="scientific">Potamilus streckersoni</name>
    <dbReference type="NCBI Taxonomy" id="2493646"/>
    <lineage>
        <taxon>Eukaryota</taxon>
        <taxon>Metazoa</taxon>
        <taxon>Spiralia</taxon>
        <taxon>Lophotrochozoa</taxon>
        <taxon>Mollusca</taxon>
        <taxon>Bivalvia</taxon>
        <taxon>Autobranchia</taxon>
        <taxon>Heteroconchia</taxon>
        <taxon>Palaeoheterodonta</taxon>
        <taxon>Unionida</taxon>
        <taxon>Unionoidea</taxon>
        <taxon>Unionidae</taxon>
        <taxon>Ambleminae</taxon>
        <taxon>Lampsilini</taxon>
        <taxon>Potamilus</taxon>
    </lineage>
</organism>
<dbReference type="EMBL" id="JAEAOA010000520">
    <property type="protein sequence ID" value="KAK3591831.1"/>
    <property type="molecule type" value="Genomic_DNA"/>
</dbReference>
<evidence type="ECO:0000259" key="3">
    <source>
        <dbReference type="Pfam" id="PF04073"/>
    </source>
</evidence>
<comment type="caution">
    <text evidence="4">The sequence shown here is derived from an EMBL/GenBank/DDBJ whole genome shotgun (WGS) entry which is preliminary data.</text>
</comment>
<dbReference type="Gene3D" id="3.90.960.10">
    <property type="entry name" value="YbaK/aminoacyl-tRNA synthetase-associated domain"/>
    <property type="match status" value="1"/>
</dbReference>
<proteinExistence type="inferred from homology"/>
<reference evidence="4" key="2">
    <citation type="journal article" date="2021" name="Genome Biol. Evol.">
        <title>Developing a high-quality reference genome for a parasitic bivalve with doubly uniparental inheritance (Bivalvia: Unionida).</title>
        <authorList>
            <person name="Smith C.H."/>
        </authorList>
    </citation>
    <scope>NUCLEOTIDE SEQUENCE</scope>
    <source>
        <strain evidence="4">CHS0354</strain>
        <tissue evidence="4">Mantle</tissue>
    </source>
</reference>
<dbReference type="GO" id="GO:0002161">
    <property type="term" value="F:aminoacyl-tRNA deacylase activity"/>
    <property type="evidence" value="ECO:0007669"/>
    <property type="project" value="InterPro"/>
</dbReference>
<accession>A0AAE0SGY9</accession>
<dbReference type="FunFam" id="3.90.960.10:FF:000005">
    <property type="entry name" value="Putative prolyl-tRNA synthetase"/>
    <property type="match status" value="1"/>
</dbReference>
<sequence length="175" mass="19425">MSDNIINHIGREGLETIFRELGIAVKTTEHPEVYTVEQALPYISHLEGVFAKNLFLKDKKKKLYLFCAPHNVDIKLSDLAKLVGASGGLRFADENILQEKLGIKQGSVTVFGLINDTSHDVKLIMDRRLTDGTYSELYFHPMVNSASCGITPADLTKFVEHTGHEPLLVDISSLS</sequence>
<name>A0AAE0SGY9_9BIVA</name>
<gene>
    <name evidence="4" type="ORF">CHS0354_007694</name>
</gene>
<dbReference type="PANTHER" id="PTHR31423">
    <property type="entry name" value="YBAK DOMAIN-CONTAINING PROTEIN"/>
    <property type="match status" value="1"/>
</dbReference>
<reference evidence="4" key="1">
    <citation type="journal article" date="2021" name="Genome Biol. Evol.">
        <title>A High-Quality Reference Genome for a Parasitic Bivalve with Doubly Uniparental Inheritance (Bivalvia: Unionida).</title>
        <authorList>
            <person name="Smith C.H."/>
        </authorList>
    </citation>
    <scope>NUCLEOTIDE SEQUENCE</scope>
    <source>
        <strain evidence="4">CHS0354</strain>
    </source>
</reference>
<dbReference type="PANTHER" id="PTHR31423:SF3">
    <property type="entry name" value="PROLYL-TRNA SYNTHETASE ASSOCIATED DOMAIN-CONTAINING PROTEIN 1-RELATED"/>
    <property type="match status" value="1"/>
</dbReference>
<dbReference type="InterPro" id="IPR040285">
    <property type="entry name" value="ProX/PRXD1"/>
</dbReference>
<evidence type="ECO:0000313" key="4">
    <source>
        <dbReference type="EMBL" id="KAK3591831.1"/>
    </source>
</evidence>
<comment type="similarity">
    <text evidence="1">Belongs to the PRORSD1 family.</text>
</comment>
<dbReference type="InterPro" id="IPR007214">
    <property type="entry name" value="YbaK/aa-tRNA-synth-assoc-dom"/>
</dbReference>
<evidence type="ECO:0000256" key="1">
    <source>
        <dbReference type="ARBA" id="ARBA00010201"/>
    </source>
</evidence>
<feature type="domain" description="YbaK/aminoacyl-tRNA synthetase-associated" evidence="3">
    <location>
        <begin position="30"/>
        <end position="158"/>
    </location>
</feature>
<keyword evidence="5" id="KW-1185">Reference proteome</keyword>
<protein>
    <recommendedName>
        <fullName evidence="2">PrdX deacylase domain-containing protein 1</fullName>
    </recommendedName>
</protein>
<dbReference type="SUPFAM" id="SSF55826">
    <property type="entry name" value="YbaK/ProRS associated domain"/>
    <property type="match status" value="1"/>
</dbReference>
<dbReference type="Proteomes" id="UP001195483">
    <property type="component" value="Unassembled WGS sequence"/>
</dbReference>